<proteinExistence type="predicted"/>
<keyword evidence="1" id="KW-0479">Metal-binding</keyword>
<protein>
    <recommendedName>
        <fullName evidence="4">RING-type domain-containing protein</fullName>
    </recommendedName>
</protein>
<accession>A0A6C0DWQ8</accession>
<dbReference type="AlphaFoldDB" id="A0A6C0DWQ8"/>
<dbReference type="GO" id="GO:0016567">
    <property type="term" value="P:protein ubiquitination"/>
    <property type="evidence" value="ECO:0007669"/>
    <property type="project" value="TreeGrafter"/>
</dbReference>
<evidence type="ECO:0000256" key="2">
    <source>
        <dbReference type="ARBA" id="ARBA00022771"/>
    </source>
</evidence>
<reference evidence="5" key="1">
    <citation type="journal article" date="2020" name="Nature">
        <title>Giant virus diversity and host interactions through global metagenomics.</title>
        <authorList>
            <person name="Schulz F."/>
            <person name="Roux S."/>
            <person name="Paez-Espino D."/>
            <person name="Jungbluth S."/>
            <person name="Walsh D.A."/>
            <person name="Denef V.J."/>
            <person name="McMahon K.D."/>
            <person name="Konstantinidis K.T."/>
            <person name="Eloe-Fadrosh E.A."/>
            <person name="Kyrpides N.C."/>
            <person name="Woyke T."/>
        </authorList>
    </citation>
    <scope>NUCLEOTIDE SEQUENCE</scope>
    <source>
        <strain evidence="5">GVMAG-M-3300023174-75</strain>
    </source>
</reference>
<evidence type="ECO:0000259" key="4">
    <source>
        <dbReference type="PROSITE" id="PS50089"/>
    </source>
</evidence>
<dbReference type="Pfam" id="PF13639">
    <property type="entry name" value="zf-RING_2"/>
    <property type="match status" value="1"/>
</dbReference>
<dbReference type="GO" id="GO:0008270">
    <property type="term" value="F:zinc ion binding"/>
    <property type="evidence" value="ECO:0007669"/>
    <property type="project" value="UniProtKB-KW"/>
</dbReference>
<evidence type="ECO:0000256" key="3">
    <source>
        <dbReference type="ARBA" id="ARBA00022833"/>
    </source>
</evidence>
<name>A0A6C0DWQ8_9ZZZZ</name>
<dbReference type="SUPFAM" id="SSF57850">
    <property type="entry name" value="RING/U-box"/>
    <property type="match status" value="1"/>
</dbReference>
<dbReference type="EMBL" id="MN739683">
    <property type="protein sequence ID" value="QHT20882.1"/>
    <property type="molecule type" value="Genomic_DNA"/>
</dbReference>
<dbReference type="Gene3D" id="3.30.40.10">
    <property type="entry name" value="Zinc/RING finger domain, C3HC4 (zinc finger)"/>
    <property type="match status" value="1"/>
</dbReference>
<evidence type="ECO:0000313" key="5">
    <source>
        <dbReference type="EMBL" id="QHT20882.1"/>
    </source>
</evidence>
<dbReference type="PANTHER" id="PTHR15710:SF243">
    <property type="entry name" value="E3 UBIQUITIN-PROTEIN LIGASE PRAJA-2 ISOFORM X1"/>
    <property type="match status" value="1"/>
</dbReference>
<organism evidence="5">
    <name type="scientific">viral metagenome</name>
    <dbReference type="NCBI Taxonomy" id="1070528"/>
    <lineage>
        <taxon>unclassified sequences</taxon>
        <taxon>metagenomes</taxon>
        <taxon>organismal metagenomes</taxon>
    </lineage>
</organism>
<keyword evidence="3" id="KW-0862">Zinc</keyword>
<dbReference type="InterPro" id="IPR013083">
    <property type="entry name" value="Znf_RING/FYVE/PHD"/>
</dbReference>
<feature type="domain" description="RING-type" evidence="4">
    <location>
        <begin position="121"/>
        <end position="160"/>
    </location>
</feature>
<dbReference type="InterPro" id="IPR001841">
    <property type="entry name" value="Znf_RING"/>
</dbReference>
<keyword evidence="2" id="KW-0863">Zinc-finger</keyword>
<sequence>MNTNFFSNFRALLRNARQSRSNTRPSNARPSNTRQIIYIHTNYNDFHNSRTLPYRLMYNMRVNSTSTQFETIVLNAINNAMNNAINNKVKKVITEDDLLKLKHIQFKKEDEISRNTECPIMCYEFSENEEIIQLPCQHNFNKDAILKWLKEESHTCPVCRYEFEYKEPEESTNNRDFINFEEFLIQELLLRNYNNSH</sequence>
<dbReference type="GO" id="GO:0005737">
    <property type="term" value="C:cytoplasm"/>
    <property type="evidence" value="ECO:0007669"/>
    <property type="project" value="TreeGrafter"/>
</dbReference>
<dbReference type="PROSITE" id="PS50089">
    <property type="entry name" value="ZF_RING_2"/>
    <property type="match status" value="1"/>
</dbReference>
<dbReference type="GO" id="GO:0061630">
    <property type="term" value="F:ubiquitin protein ligase activity"/>
    <property type="evidence" value="ECO:0007669"/>
    <property type="project" value="TreeGrafter"/>
</dbReference>
<evidence type="ECO:0000256" key="1">
    <source>
        <dbReference type="ARBA" id="ARBA00022723"/>
    </source>
</evidence>
<dbReference type="PANTHER" id="PTHR15710">
    <property type="entry name" value="E3 UBIQUITIN-PROTEIN LIGASE PRAJA"/>
    <property type="match status" value="1"/>
</dbReference>